<reference evidence="3" key="1">
    <citation type="journal article" date="2013" name="Genome Announc.">
        <title>Draft genome sequence of the grapevine dieback fungus Eutypa lata UCR-EL1.</title>
        <authorList>
            <person name="Blanco-Ulate B."/>
            <person name="Rolshausen P.E."/>
            <person name="Cantu D."/>
        </authorList>
    </citation>
    <scope>NUCLEOTIDE SEQUENCE [LARGE SCALE GENOMIC DNA]</scope>
    <source>
        <strain evidence="3">UCR-EL1</strain>
    </source>
</reference>
<organism evidence="2 3">
    <name type="scientific">Eutypa lata (strain UCR-EL1)</name>
    <name type="common">Grapevine dieback disease fungus</name>
    <name type="synonym">Eutypa armeniacae</name>
    <dbReference type="NCBI Taxonomy" id="1287681"/>
    <lineage>
        <taxon>Eukaryota</taxon>
        <taxon>Fungi</taxon>
        <taxon>Dikarya</taxon>
        <taxon>Ascomycota</taxon>
        <taxon>Pezizomycotina</taxon>
        <taxon>Sordariomycetes</taxon>
        <taxon>Xylariomycetidae</taxon>
        <taxon>Xylariales</taxon>
        <taxon>Diatrypaceae</taxon>
        <taxon>Eutypa</taxon>
    </lineage>
</organism>
<gene>
    <name evidence="2" type="ORF">UCREL1_11051</name>
</gene>
<dbReference type="HOGENOM" id="CLU_1652150_0_0_1"/>
<dbReference type="KEGG" id="ela:UCREL1_11051"/>
<protein>
    <submittedName>
        <fullName evidence="2">Uncharacterized protein</fullName>
    </submittedName>
</protein>
<proteinExistence type="predicted"/>
<dbReference type="AlphaFoldDB" id="M7S7D8"/>
<dbReference type="Proteomes" id="UP000012174">
    <property type="component" value="Unassembled WGS sequence"/>
</dbReference>
<feature type="region of interest" description="Disordered" evidence="1">
    <location>
        <begin position="71"/>
        <end position="91"/>
    </location>
</feature>
<dbReference type="OrthoDB" id="5242916at2759"/>
<name>M7S7D8_EUTLA</name>
<dbReference type="EMBL" id="KB707513">
    <property type="protein sequence ID" value="EMR62009.1"/>
    <property type="molecule type" value="Genomic_DNA"/>
</dbReference>
<keyword evidence="3" id="KW-1185">Reference proteome</keyword>
<evidence type="ECO:0000313" key="2">
    <source>
        <dbReference type="EMBL" id="EMR62009.1"/>
    </source>
</evidence>
<evidence type="ECO:0000256" key="1">
    <source>
        <dbReference type="SAM" id="MobiDB-lite"/>
    </source>
</evidence>
<evidence type="ECO:0000313" key="3">
    <source>
        <dbReference type="Proteomes" id="UP000012174"/>
    </source>
</evidence>
<accession>M7S7D8</accession>
<sequence>MRRLSIEHSDEKVASYDPSVWHVRAAIRQVCREARDACAIPIDEKATVTLTRPRRGLFVWAGDEQLRWKTPLKAKKNGDDDTEDANENGDYPLPTAAQIAGFAPNLVLIHDEPKVIRKVCVHVDDIFCLSIENCSFNMPYEDERETHDGHARCSSSSSRA</sequence>